<dbReference type="AlphaFoldDB" id="A0AAP0D8K1"/>
<feature type="compositionally biased region" description="Low complexity" evidence="1">
    <location>
        <begin position="464"/>
        <end position="486"/>
    </location>
</feature>
<evidence type="ECO:0008006" key="4">
    <source>
        <dbReference type="Google" id="ProtNLM"/>
    </source>
</evidence>
<organism evidence="2 3">
    <name type="scientific">Deinandra increscens subsp. villosa</name>
    <dbReference type="NCBI Taxonomy" id="3103831"/>
    <lineage>
        <taxon>Eukaryota</taxon>
        <taxon>Viridiplantae</taxon>
        <taxon>Streptophyta</taxon>
        <taxon>Embryophyta</taxon>
        <taxon>Tracheophyta</taxon>
        <taxon>Spermatophyta</taxon>
        <taxon>Magnoliopsida</taxon>
        <taxon>eudicotyledons</taxon>
        <taxon>Gunneridae</taxon>
        <taxon>Pentapetalae</taxon>
        <taxon>asterids</taxon>
        <taxon>campanulids</taxon>
        <taxon>Asterales</taxon>
        <taxon>Asteraceae</taxon>
        <taxon>Asteroideae</taxon>
        <taxon>Heliantheae alliance</taxon>
        <taxon>Madieae</taxon>
        <taxon>Madiinae</taxon>
        <taxon>Deinandra</taxon>
    </lineage>
</organism>
<dbReference type="PANTHER" id="PTHR31065">
    <property type="entry name" value="PLATZ TRANSCRIPTION FACTOR FAMILY PROTEIN"/>
    <property type="match status" value="1"/>
</dbReference>
<dbReference type="EMBL" id="JBCNJP010000014">
    <property type="protein sequence ID" value="KAK9067907.1"/>
    <property type="molecule type" value="Genomic_DNA"/>
</dbReference>
<dbReference type="CDD" id="cd19756">
    <property type="entry name" value="Bbox2"/>
    <property type="match status" value="1"/>
</dbReference>
<evidence type="ECO:0000313" key="3">
    <source>
        <dbReference type="Proteomes" id="UP001408789"/>
    </source>
</evidence>
<protein>
    <recommendedName>
        <fullName evidence="4">B box-type domain-containing protein</fullName>
    </recommendedName>
</protein>
<evidence type="ECO:0000313" key="2">
    <source>
        <dbReference type="EMBL" id="KAK9067907.1"/>
    </source>
</evidence>
<reference evidence="2 3" key="1">
    <citation type="submission" date="2024-04" db="EMBL/GenBank/DDBJ databases">
        <title>The reference genome of an endangered Asteraceae, Deinandra increscens subsp. villosa, native to the Central Coast of California.</title>
        <authorList>
            <person name="Guilliams M."/>
            <person name="Hasenstab-Lehman K."/>
            <person name="Meyer R."/>
            <person name="Mcevoy S."/>
        </authorList>
    </citation>
    <scope>NUCLEOTIDE SEQUENCE [LARGE SCALE GENOMIC DNA]</scope>
    <source>
        <tissue evidence="2">Leaf</tissue>
    </source>
</reference>
<evidence type="ECO:0000256" key="1">
    <source>
        <dbReference type="SAM" id="MobiDB-lite"/>
    </source>
</evidence>
<keyword evidence="3" id="KW-1185">Reference proteome</keyword>
<feature type="region of interest" description="Disordered" evidence="1">
    <location>
        <begin position="11"/>
        <end position="38"/>
    </location>
</feature>
<feature type="compositionally biased region" description="Basic residues" evidence="1">
    <location>
        <begin position="11"/>
        <end position="21"/>
    </location>
</feature>
<sequence>MITAIQNLIHHRHRDHHRRHQVQPNYLDRQFGPRESHESSGRKHVVIVMNAMKEFSVATLEWVLQNIELDASCTITLLGVKPWLTYVFSCKTETDVWTANMKDLLNMKDTDEWKCSLRCQKAQELVNLCLKYGVTPQIKTEQGFPKRLLVLDRVAKAYATWVVFDRHHKKKHIEHVAKKVPCNILVMNNNGEADMIKGRSTFDSTDESLILFPASTIPTPQLILSDEYKRILNITTHFGGRIRRPTQALISQFLLPHFLRPQLSVAGKPEIKPAIKKPTPSVKSTLRTTVLCSFQVMQDAGATNEEGDKWPPWLKPLLRESFFAQCKLHADSHKSECNMYCLDCVNQPLCSLCLNHHKDHRHIQIRRSSYHDVIRVSEIQKHLDISSVQTYVINSAKVVFLNKRPQPRPGKGVMNTCEVCDRSLLDSFRFCSLGCKIAGTSRNYVRVSPENKHVMTTVWDSEDSYSSSSQGRRRSNYSSRVRSFSPSTPPPTAAGFRTAKRRKGFPHRAPMGVLVIEY</sequence>
<dbReference type="Pfam" id="PF04640">
    <property type="entry name" value="PLATZ"/>
    <property type="match status" value="1"/>
</dbReference>
<proteinExistence type="predicted"/>
<name>A0AAP0D8K1_9ASTR</name>
<accession>A0AAP0D8K1</accession>
<gene>
    <name evidence="2" type="ORF">SSX86_012018</name>
</gene>
<comment type="caution">
    <text evidence="2">The sequence shown here is derived from an EMBL/GenBank/DDBJ whole genome shotgun (WGS) entry which is preliminary data.</text>
</comment>
<dbReference type="Proteomes" id="UP001408789">
    <property type="component" value="Unassembled WGS sequence"/>
</dbReference>
<feature type="region of interest" description="Disordered" evidence="1">
    <location>
        <begin position="460"/>
        <end position="497"/>
    </location>
</feature>
<dbReference type="PANTHER" id="PTHR31065:SF70">
    <property type="entry name" value="TRANSCRIPTION REPRESSOR PLATZ FAMILY"/>
    <property type="match status" value="1"/>
</dbReference>
<dbReference type="InterPro" id="IPR006734">
    <property type="entry name" value="PLATZ"/>
</dbReference>